<dbReference type="InterPro" id="IPR037522">
    <property type="entry name" value="HD_GYP_dom"/>
</dbReference>
<accession>A0ABM8ADW3</accession>
<protein>
    <submittedName>
        <fullName evidence="2">Phosphohydrolase</fullName>
    </submittedName>
</protein>
<keyword evidence="3" id="KW-1185">Reference proteome</keyword>
<feature type="domain" description="HD-GYP" evidence="1">
    <location>
        <begin position="142"/>
        <end position="322"/>
    </location>
</feature>
<dbReference type="SMART" id="SM00471">
    <property type="entry name" value="HDc"/>
    <property type="match status" value="1"/>
</dbReference>
<dbReference type="Pfam" id="PF01966">
    <property type="entry name" value="HD"/>
    <property type="match status" value="1"/>
</dbReference>
<dbReference type="PROSITE" id="PS51832">
    <property type="entry name" value="HD_GYP"/>
    <property type="match status" value="1"/>
</dbReference>
<dbReference type="EMBL" id="AP026560">
    <property type="protein sequence ID" value="BDP41969.1"/>
    <property type="molecule type" value="Genomic_DNA"/>
</dbReference>
<sequence>MAAEVAPPAETPDATRVLTELLARPTAEGILEGALAHGASLLGGGVQGYAVLRRGEDHVSAVCGYPKTLVGTVLSGPWTGPRPRVLAGGSRDLYEQNPPEVQARLDEGGLRDAARTLVVPLGDRGRNLGALVFDWKTAGEVPPASQDAVGRWAAAVAPLLGLVGARDDWRQAARQLTVALVEAVESREFDSLGHAQAVAETALRLGRGVGLAERELEELWFAAALHDLGKINGEAGHAQVGANFLHGVPQLAESQKAIRHHHERWDGGGEPNGLGGEDIPLYARILAVANAAVRLGDPERLRAQAGSSLDPRLVTVFEKLTQ</sequence>
<gene>
    <name evidence="2" type="ORF">DAETH_19380</name>
</gene>
<dbReference type="InterPro" id="IPR052020">
    <property type="entry name" value="Cyclic_di-GMP/3'3'-cGAMP_PDE"/>
</dbReference>
<name>A0ABM8ADW3_9DEIO</name>
<evidence type="ECO:0000259" key="1">
    <source>
        <dbReference type="PROSITE" id="PS51832"/>
    </source>
</evidence>
<dbReference type="SUPFAM" id="SSF109604">
    <property type="entry name" value="HD-domain/PDEase-like"/>
    <property type="match status" value="1"/>
</dbReference>
<dbReference type="PANTHER" id="PTHR45228:SF4">
    <property type="entry name" value="LIPOPROTEIN"/>
    <property type="match status" value="1"/>
</dbReference>
<dbReference type="InterPro" id="IPR003607">
    <property type="entry name" value="HD/PDEase_dom"/>
</dbReference>
<dbReference type="Gene3D" id="1.10.3210.10">
    <property type="entry name" value="Hypothetical protein af1432"/>
    <property type="match status" value="2"/>
</dbReference>
<dbReference type="CDD" id="cd00077">
    <property type="entry name" value="HDc"/>
    <property type="match status" value="1"/>
</dbReference>
<organism evidence="2 3">
    <name type="scientific">Deinococcus aetherius</name>
    <dbReference type="NCBI Taxonomy" id="200252"/>
    <lineage>
        <taxon>Bacteria</taxon>
        <taxon>Thermotogati</taxon>
        <taxon>Deinococcota</taxon>
        <taxon>Deinococci</taxon>
        <taxon>Deinococcales</taxon>
        <taxon>Deinococcaceae</taxon>
        <taxon>Deinococcus</taxon>
    </lineage>
</organism>
<dbReference type="PANTHER" id="PTHR45228">
    <property type="entry name" value="CYCLIC DI-GMP PHOSPHODIESTERASE TM_0186-RELATED"/>
    <property type="match status" value="1"/>
</dbReference>
<dbReference type="InterPro" id="IPR006674">
    <property type="entry name" value="HD_domain"/>
</dbReference>
<proteinExistence type="predicted"/>
<evidence type="ECO:0000313" key="2">
    <source>
        <dbReference type="EMBL" id="BDP41969.1"/>
    </source>
</evidence>
<dbReference type="Proteomes" id="UP001064971">
    <property type="component" value="Chromosome"/>
</dbReference>
<reference evidence="2" key="1">
    <citation type="submission" date="2022-07" db="EMBL/GenBank/DDBJ databases">
        <title>Complete Genome Sequence of the Radioresistant Bacterium Deinococcus aetherius ST0316, Isolated from the Air Dust collected in Lower Stratosphere above Japan.</title>
        <authorList>
            <person name="Satoh K."/>
            <person name="Hagiwara K."/>
            <person name="Katsumata K."/>
            <person name="Kubo A."/>
            <person name="Yokobori S."/>
            <person name="Yamagishi A."/>
            <person name="Oono Y."/>
            <person name="Narumi I."/>
        </authorList>
    </citation>
    <scope>NUCLEOTIDE SEQUENCE</scope>
    <source>
        <strain evidence="2">ST0316</strain>
    </source>
</reference>
<evidence type="ECO:0000313" key="3">
    <source>
        <dbReference type="Proteomes" id="UP001064971"/>
    </source>
</evidence>